<dbReference type="AlphaFoldDB" id="A0AAW5R011"/>
<dbReference type="CDD" id="cd05151">
    <property type="entry name" value="ChoK-like"/>
    <property type="match status" value="1"/>
</dbReference>
<evidence type="ECO:0000259" key="1">
    <source>
        <dbReference type="Pfam" id="PF01636"/>
    </source>
</evidence>
<dbReference type="GO" id="GO:0005737">
    <property type="term" value="C:cytoplasm"/>
    <property type="evidence" value="ECO:0007669"/>
    <property type="project" value="TreeGrafter"/>
</dbReference>
<gene>
    <name evidence="2" type="ORF">MUB46_17215</name>
</gene>
<dbReference type="GO" id="GO:0004305">
    <property type="term" value="F:ethanolamine kinase activity"/>
    <property type="evidence" value="ECO:0007669"/>
    <property type="project" value="TreeGrafter"/>
</dbReference>
<keyword evidence="2" id="KW-0808">Transferase</keyword>
<dbReference type="InterPro" id="IPR011009">
    <property type="entry name" value="Kinase-like_dom_sf"/>
</dbReference>
<organism evidence="2 3">
    <name type="scientific">Microbaculum marinisediminis</name>
    <dbReference type="NCBI Taxonomy" id="2931392"/>
    <lineage>
        <taxon>Bacteria</taxon>
        <taxon>Pseudomonadati</taxon>
        <taxon>Pseudomonadota</taxon>
        <taxon>Alphaproteobacteria</taxon>
        <taxon>Hyphomicrobiales</taxon>
        <taxon>Tepidamorphaceae</taxon>
        <taxon>Microbaculum</taxon>
    </lineage>
</organism>
<dbReference type="SUPFAM" id="SSF56112">
    <property type="entry name" value="Protein kinase-like (PK-like)"/>
    <property type="match status" value="1"/>
</dbReference>
<protein>
    <submittedName>
        <fullName evidence="2">Choline kinase family protein</fullName>
    </submittedName>
</protein>
<keyword evidence="3" id="KW-1185">Reference proteome</keyword>
<dbReference type="Proteomes" id="UP001320898">
    <property type="component" value="Unassembled WGS sequence"/>
</dbReference>
<dbReference type="EMBL" id="JALIDZ010000008">
    <property type="protein sequence ID" value="MCT8973605.1"/>
    <property type="molecule type" value="Genomic_DNA"/>
</dbReference>
<evidence type="ECO:0000313" key="3">
    <source>
        <dbReference type="Proteomes" id="UP001320898"/>
    </source>
</evidence>
<proteinExistence type="predicted"/>
<dbReference type="PANTHER" id="PTHR22603">
    <property type="entry name" value="CHOLINE/ETHANOALAMINE KINASE"/>
    <property type="match status" value="1"/>
</dbReference>
<dbReference type="InterPro" id="IPR002575">
    <property type="entry name" value="Aminoglycoside_PTrfase"/>
</dbReference>
<dbReference type="RefSeq" id="WP_261617188.1">
    <property type="nucleotide sequence ID" value="NZ_JALIDZ010000008.1"/>
</dbReference>
<dbReference type="PANTHER" id="PTHR22603:SF66">
    <property type="entry name" value="ETHANOLAMINE KINASE"/>
    <property type="match status" value="1"/>
</dbReference>
<sequence>MSETDAVRTALSGIPAFAGKDVAAASLTRLGGLTNLVFQVDLDGERYCLRLPGEGTSEYIDRKVEETNAIAAAAAGVSPGVVHFGADGVMVTQYVDRSTTMSADLFATTPGAVERAGRAFRKLHDNAGRFDFRFELFSMIDEYLGHLKRLGAAVPDGYHDVVADAETVRQALSAHPLPLAPCHCDPLCENFLDTGDTMWIVDWEYSGMNDPMWDLGDLSVEGGFDADMDRRLIEAYFDGPATQVDRGRMVIYKAMCDLLWTLWGLIQHANKNPVEDFWAYSINRFERCKALMATPDFARHVEAVRKG</sequence>
<keyword evidence="2" id="KW-0418">Kinase</keyword>
<accession>A0AAW5R011</accession>
<reference evidence="2 3" key="1">
    <citation type="submission" date="2022-04" db="EMBL/GenBank/DDBJ databases">
        <authorList>
            <person name="Ye Y.-Q."/>
            <person name="Du Z.-J."/>
        </authorList>
    </citation>
    <scope>NUCLEOTIDE SEQUENCE [LARGE SCALE GENOMIC DNA]</scope>
    <source>
        <strain evidence="2 3">A6E488</strain>
    </source>
</reference>
<dbReference type="Gene3D" id="3.90.1200.10">
    <property type="match status" value="1"/>
</dbReference>
<dbReference type="Pfam" id="PF01636">
    <property type="entry name" value="APH"/>
    <property type="match status" value="1"/>
</dbReference>
<dbReference type="Gene3D" id="3.30.200.20">
    <property type="entry name" value="Phosphorylase Kinase, domain 1"/>
    <property type="match status" value="1"/>
</dbReference>
<feature type="domain" description="Aminoglycoside phosphotransferase" evidence="1">
    <location>
        <begin position="31"/>
        <end position="240"/>
    </location>
</feature>
<dbReference type="GO" id="GO:0006646">
    <property type="term" value="P:phosphatidylethanolamine biosynthetic process"/>
    <property type="evidence" value="ECO:0007669"/>
    <property type="project" value="TreeGrafter"/>
</dbReference>
<name>A0AAW5R011_9HYPH</name>
<comment type="caution">
    <text evidence="2">The sequence shown here is derived from an EMBL/GenBank/DDBJ whole genome shotgun (WGS) entry which is preliminary data.</text>
</comment>
<evidence type="ECO:0000313" key="2">
    <source>
        <dbReference type="EMBL" id="MCT8973605.1"/>
    </source>
</evidence>